<protein>
    <submittedName>
        <fullName evidence="1">Uncharacterized protein</fullName>
    </submittedName>
</protein>
<evidence type="ECO:0000313" key="1">
    <source>
        <dbReference type="EMBL" id="BDZ40056.1"/>
    </source>
</evidence>
<name>A0ABM8FWK0_9MICO</name>
<keyword evidence="2" id="KW-1185">Reference proteome</keyword>
<accession>A0ABM8FWK0</accession>
<dbReference type="Proteomes" id="UP001321543">
    <property type="component" value="Chromosome"/>
</dbReference>
<evidence type="ECO:0000313" key="2">
    <source>
        <dbReference type="Proteomes" id="UP001321543"/>
    </source>
</evidence>
<dbReference type="RefSeq" id="WP_286300544.1">
    <property type="nucleotide sequence ID" value="NZ_AP027728.1"/>
</dbReference>
<organism evidence="1 2">
    <name type="scientific">Microbacterium suwonense</name>
    <dbReference type="NCBI Taxonomy" id="683047"/>
    <lineage>
        <taxon>Bacteria</taxon>
        <taxon>Bacillati</taxon>
        <taxon>Actinomycetota</taxon>
        <taxon>Actinomycetes</taxon>
        <taxon>Micrococcales</taxon>
        <taxon>Microbacteriaceae</taxon>
        <taxon>Microbacterium</taxon>
    </lineage>
</organism>
<reference evidence="2" key="1">
    <citation type="journal article" date="2019" name="Int. J. Syst. Evol. Microbiol.">
        <title>The Global Catalogue of Microorganisms (GCM) 10K type strain sequencing project: providing services to taxonomists for standard genome sequencing and annotation.</title>
        <authorList>
            <consortium name="The Broad Institute Genomics Platform"/>
            <consortium name="The Broad Institute Genome Sequencing Center for Infectious Disease"/>
            <person name="Wu L."/>
            <person name="Ma J."/>
        </authorList>
    </citation>
    <scope>NUCLEOTIDE SEQUENCE [LARGE SCALE GENOMIC DNA]</scope>
    <source>
        <strain evidence="2">NBRC 106310</strain>
    </source>
</reference>
<proteinExistence type="predicted"/>
<gene>
    <name evidence="1" type="ORF">GCM10025863_26700</name>
</gene>
<sequence length="126" mass="13891">MAVGGGRISARHTHESREVHGFMFEPEQPVTAPASTLIEWAVVYPPEFPRSDGTGHGIAFQSRELLLWTRFDPAGVPDWIEEVEETPLGEVITPRALDGALSLHAIRRGFGPGALSMRWGYGERPD</sequence>
<dbReference type="EMBL" id="AP027728">
    <property type="protein sequence ID" value="BDZ40056.1"/>
    <property type="molecule type" value="Genomic_DNA"/>
</dbReference>